<keyword evidence="2 4" id="KW-0728">SH3 domain</keyword>
<dbReference type="InterPro" id="IPR036028">
    <property type="entry name" value="SH3-like_dom_sf"/>
</dbReference>
<feature type="compositionally biased region" description="Pro residues" evidence="5">
    <location>
        <begin position="199"/>
        <end position="208"/>
    </location>
</feature>
<dbReference type="PRINTS" id="PR00452">
    <property type="entry name" value="SH3DOMAIN"/>
</dbReference>
<dbReference type="SUPFAM" id="SSF50044">
    <property type="entry name" value="SH3-domain"/>
    <property type="match status" value="1"/>
</dbReference>
<sequence>MFSRDSRRRNKEAFLQKIGAHAKGDDERFLRKVQQHGDLEQRVYGASAVYDYCAAVHGSRVAAGVAAALEALGDTSDDAATHRELAAYVSRAADGRDVGPAAAAFSEMVGEPLHAGASRRPWTSAPPATSARRDAEATRLAEETAAAAEAAGLEAAAAAAPPPSPRRRPGAAAEAPRLRQDASGRAEAPPLPTGDRPAPRLPARPTPAEPPVEIVSALHAYAGQRSGDLSFAAGDRITVVSKKANGWWIGFVDDPSAKGEFPSNYVAPPPPP</sequence>
<feature type="region of interest" description="Disordered" evidence="5">
    <location>
        <begin position="114"/>
        <end position="208"/>
    </location>
</feature>
<dbReference type="InterPro" id="IPR046982">
    <property type="entry name" value="BIN3/RVS161-like"/>
</dbReference>
<keyword evidence="8" id="KW-1185">Reference proteome</keyword>
<dbReference type="SMART" id="SM00326">
    <property type="entry name" value="SH3"/>
    <property type="match status" value="1"/>
</dbReference>
<evidence type="ECO:0000256" key="5">
    <source>
        <dbReference type="SAM" id="MobiDB-lite"/>
    </source>
</evidence>
<feature type="compositionally biased region" description="Basic and acidic residues" evidence="5">
    <location>
        <begin position="131"/>
        <end position="142"/>
    </location>
</feature>
<protein>
    <submittedName>
        <fullName evidence="7">Amphiphysin</fullName>
    </submittedName>
</protein>
<name>A0ABR1G1L5_AURAN</name>
<comment type="subcellular location">
    <subcellularLocation>
        <location evidence="1">Cytoplasm</location>
    </subcellularLocation>
</comment>
<accession>A0ABR1G1L5</accession>
<evidence type="ECO:0000313" key="7">
    <source>
        <dbReference type="EMBL" id="KAK7242313.1"/>
    </source>
</evidence>
<evidence type="ECO:0000259" key="6">
    <source>
        <dbReference type="PROSITE" id="PS50002"/>
    </source>
</evidence>
<evidence type="ECO:0000256" key="2">
    <source>
        <dbReference type="ARBA" id="ARBA00022443"/>
    </source>
</evidence>
<dbReference type="PANTHER" id="PTHR47174:SF3">
    <property type="entry name" value="BRIDGING INTEGRATOR 3"/>
    <property type="match status" value="1"/>
</dbReference>
<dbReference type="PROSITE" id="PS50002">
    <property type="entry name" value="SH3"/>
    <property type="match status" value="1"/>
</dbReference>
<organism evidence="7 8">
    <name type="scientific">Aureococcus anophagefferens</name>
    <name type="common">Harmful bloom alga</name>
    <dbReference type="NCBI Taxonomy" id="44056"/>
    <lineage>
        <taxon>Eukaryota</taxon>
        <taxon>Sar</taxon>
        <taxon>Stramenopiles</taxon>
        <taxon>Ochrophyta</taxon>
        <taxon>Pelagophyceae</taxon>
        <taxon>Pelagomonadales</taxon>
        <taxon>Pelagomonadaceae</taxon>
        <taxon>Aureococcus</taxon>
    </lineage>
</organism>
<evidence type="ECO:0000256" key="1">
    <source>
        <dbReference type="ARBA" id="ARBA00004496"/>
    </source>
</evidence>
<dbReference type="EMBL" id="JBBJCI010000146">
    <property type="protein sequence ID" value="KAK7242313.1"/>
    <property type="molecule type" value="Genomic_DNA"/>
</dbReference>
<evidence type="ECO:0000313" key="8">
    <source>
        <dbReference type="Proteomes" id="UP001363151"/>
    </source>
</evidence>
<dbReference type="Proteomes" id="UP001363151">
    <property type="component" value="Unassembled WGS sequence"/>
</dbReference>
<reference evidence="7 8" key="1">
    <citation type="submission" date="2024-03" db="EMBL/GenBank/DDBJ databases">
        <title>Aureococcus anophagefferens CCMP1851 and Kratosvirus quantuckense: Draft genome of a second virus-susceptible host strain in the model system.</title>
        <authorList>
            <person name="Chase E."/>
            <person name="Truchon A.R."/>
            <person name="Schepens W."/>
            <person name="Wilhelm S.W."/>
        </authorList>
    </citation>
    <scope>NUCLEOTIDE SEQUENCE [LARGE SCALE GENOMIC DNA]</scope>
    <source>
        <strain evidence="7 8">CCMP1851</strain>
    </source>
</reference>
<feature type="domain" description="SH3" evidence="6">
    <location>
        <begin position="210"/>
        <end position="271"/>
    </location>
</feature>
<dbReference type="PANTHER" id="PTHR47174">
    <property type="entry name" value="BRIDGING INTEGRATOR 3"/>
    <property type="match status" value="1"/>
</dbReference>
<evidence type="ECO:0000256" key="3">
    <source>
        <dbReference type="ARBA" id="ARBA00022490"/>
    </source>
</evidence>
<gene>
    <name evidence="7" type="primary">BIN2</name>
    <name evidence="7" type="ORF">SO694_00013489</name>
</gene>
<proteinExistence type="predicted"/>
<dbReference type="Gene3D" id="2.30.30.40">
    <property type="entry name" value="SH3 Domains"/>
    <property type="match status" value="1"/>
</dbReference>
<dbReference type="InterPro" id="IPR001452">
    <property type="entry name" value="SH3_domain"/>
</dbReference>
<feature type="compositionally biased region" description="Low complexity" evidence="5">
    <location>
        <begin position="143"/>
        <end position="159"/>
    </location>
</feature>
<evidence type="ECO:0000256" key="4">
    <source>
        <dbReference type="PROSITE-ProRule" id="PRU00192"/>
    </source>
</evidence>
<keyword evidence="3" id="KW-0963">Cytoplasm</keyword>
<dbReference type="Pfam" id="PF00018">
    <property type="entry name" value="SH3_1"/>
    <property type="match status" value="1"/>
</dbReference>
<dbReference type="CDD" id="cd00174">
    <property type="entry name" value="SH3"/>
    <property type="match status" value="1"/>
</dbReference>
<comment type="caution">
    <text evidence="7">The sequence shown here is derived from an EMBL/GenBank/DDBJ whole genome shotgun (WGS) entry which is preliminary data.</text>
</comment>